<dbReference type="PANTHER" id="PTHR36558:SF1">
    <property type="entry name" value="RESTRICTION ENDONUCLEASE DOMAIN-CONTAINING PROTEIN-RELATED"/>
    <property type="match status" value="1"/>
</dbReference>
<dbReference type="OrthoDB" id="9808428at2"/>
<dbReference type="Gene3D" id="3.90.1570.10">
    <property type="entry name" value="tt1808, chain A"/>
    <property type="match status" value="1"/>
</dbReference>
<dbReference type="InterPro" id="IPR011335">
    <property type="entry name" value="Restrct_endonuc-II-like"/>
</dbReference>
<dbReference type="InterPro" id="IPR008538">
    <property type="entry name" value="Uma2"/>
</dbReference>
<evidence type="ECO:0000313" key="3">
    <source>
        <dbReference type="Proteomes" id="UP000030147"/>
    </source>
</evidence>
<proteinExistence type="predicted"/>
<dbReference type="SUPFAM" id="SSF52980">
    <property type="entry name" value="Restriction endonuclease-like"/>
    <property type="match status" value="1"/>
</dbReference>
<comment type="caution">
    <text evidence="2">The sequence shown here is derived from an EMBL/GenBank/DDBJ whole genome shotgun (WGS) entry which is preliminary data.</text>
</comment>
<dbReference type="RefSeq" id="WP_036815865.1">
    <property type="nucleotide sequence ID" value="NZ_AVBF01000004.1"/>
</dbReference>
<dbReference type="CDD" id="cd06260">
    <property type="entry name" value="DUF820-like"/>
    <property type="match status" value="1"/>
</dbReference>
<keyword evidence="3" id="KW-1185">Reference proteome</keyword>
<dbReference type="Pfam" id="PF05685">
    <property type="entry name" value="Uma2"/>
    <property type="match status" value="1"/>
</dbReference>
<feature type="domain" description="Putative restriction endonuclease" evidence="1">
    <location>
        <begin position="13"/>
        <end position="178"/>
    </location>
</feature>
<protein>
    <recommendedName>
        <fullName evidence="1">Putative restriction endonuclease domain-containing protein</fullName>
    </recommendedName>
</protein>
<sequence>MSLANDDVVTKKEFFQMREQTEELLEYIHGLVFMSPSPSTIHQRISSRLHATLFNALDGSECEVFPAPFDIELKNDEKDTSQIIIPDLSVICDKTGLNEQRFVGVPDVIIEIISPSNQSHDLVIKLNLYMDYGVKEYWIVNPLLNTIQLYILDEEGNYQQQNVVKDYGVVQSEVIKNFNVQAEELFSY</sequence>
<evidence type="ECO:0000313" key="2">
    <source>
        <dbReference type="EMBL" id="KGP74221.1"/>
    </source>
</evidence>
<evidence type="ECO:0000259" key="1">
    <source>
        <dbReference type="Pfam" id="PF05685"/>
    </source>
</evidence>
<organism evidence="2 3">
    <name type="scientific">Pontibacillus yanchengensis Y32</name>
    <dbReference type="NCBI Taxonomy" id="1385514"/>
    <lineage>
        <taxon>Bacteria</taxon>
        <taxon>Bacillati</taxon>
        <taxon>Bacillota</taxon>
        <taxon>Bacilli</taxon>
        <taxon>Bacillales</taxon>
        <taxon>Bacillaceae</taxon>
        <taxon>Pontibacillus</taxon>
    </lineage>
</organism>
<dbReference type="InterPro" id="IPR012296">
    <property type="entry name" value="Nuclease_put_TT1808"/>
</dbReference>
<dbReference type="PANTHER" id="PTHR36558">
    <property type="entry name" value="GLR1098 PROTEIN"/>
    <property type="match status" value="1"/>
</dbReference>
<name>A0A0A2TJG7_9BACI</name>
<dbReference type="AlphaFoldDB" id="A0A0A2TJG7"/>
<dbReference type="Proteomes" id="UP000030147">
    <property type="component" value="Unassembled WGS sequence"/>
</dbReference>
<gene>
    <name evidence="2" type="ORF">N782_09295</name>
</gene>
<dbReference type="EMBL" id="AVBF01000004">
    <property type="protein sequence ID" value="KGP74221.1"/>
    <property type="molecule type" value="Genomic_DNA"/>
</dbReference>
<reference evidence="2 3" key="1">
    <citation type="journal article" date="2015" name="Stand. Genomic Sci.">
        <title>High quality draft genome sequence of the moderately halophilic bacterium Pontibacillus yanchengensis Y32(T) and comparison among Pontibacillus genomes.</title>
        <authorList>
            <person name="Huang J."/>
            <person name="Qiao Z.X."/>
            <person name="Tang J.W."/>
            <person name="Wang G."/>
        </authorList>
    </citation>
    <scope>NUCLEOTIDE SEQUENCE [LARGE SCALE GENOMIC DNA]</scope>
    <source>
        <strain evidence="2 3">Y32</strain>
    </source>
</reference>
<dbReference type="eggNOG" id="COG4636">
    <property type="taxonomic scope" value="Bacteria"/>
</dbReference>
<accession>A0A0A2TJG7</accession>